<dbReference type="REBASE" id="169876">
    <property type="entry name" value="S1.Fsp8396ORF284P"/>
</dbReference>
<accession>A0A133NJT0</accession>
<dbReference type="InterPro" id="IPR052021">
    <property type="entry name" value="Type-I_RS_S_subunit"/>
</dbReference>
<dbReference type="PANTHER" id="PTHR30408">
    <property type="entry name" value="TYPE-1 RESTRICTION ENZYME ECOKI SPECIFICITY PROTEIN"/>
    <property type="match status" value="1"/>
</dbReference>
<keyword evidence="6" id="KW-1185">Reference proteome</keyword>
<dbReference type="Gene3D" id="3.90.220.20">
    <property type="entry name" value="DNA methylase specificity domains"/>
    <property type="match status" value="1"/>
</dbReference>
<dbReference type="STRING" id="134605.HMPREF3206_00285"/>
<dbReference type="Proteomes" id="UP000070617">
    <property type="component" value="Unassembled WGS sequence"/>
</dbReference>
<dbReference type="AlphaFoldDB" id="A0A133NJT0"/>
<evidence type="ECO:0000256" key="1">
    <source>
        <dbReference type="ARBA" id="ARBA00010923"/>
    </source>
</evidence>
<evidence type="ECO:0000256" key="3">
    <source>
        <dbReference type="ARBA" id="ARBA00023125"/>
    </source>
</evidence>
<dbReference type="CDD" id="cd16961">
    <property type="entry name" value="RMtype1_S_TRD-CR_like"/>
    <property type="match status" value="1"/>
</dbReference>
<dbReference type="PANTHER" id="PTHR30408:SF12">
    <property type="entry name" value="TYPE I RESTRICTION ENZYME MJAVIII SPECIFICITY SUBUNIT"/>
    <property type="match status" value="1"/>
</dbReference>
<organism evidence="5 6">
    <name type="scientific">Fusobacterium equinum</name>
    <dbReference type="NCBI Taxonomy" id="134605"/>
    <lineage>
        <taxon>Bacteria</taxon>
        <taxon>Fusobacteriati</taxon>
        <taxon>Fusobacteriota</taxon>
        <taxon>Fusobacteriia</taxon>
        <taxon>Fusobacteriales</taxon>
        <taxon>Fusobacteriaceae</taxon>
        <taxon>Fusobacterium</taxon>
    </lineage>
</organism>
<evidence type="ECO:0000259" key="4">
    <source>
        <dbReference type="Pfam" id="PF01420"/>
    </source>
</evidence>
<dbReference type="PATRIC" id="fig|134605.3.peg.286"/>
<dbReference type="GO" id="GO:0003677">
    <property type="term" value="F:DNA binding"/>
    <property type="evidence" value="ECO:0007669"/>
    <property type="project" value="UniProtKB-KW"/>
</dbReference>
<dbReference type="InterPro" id="IPR044946">
    <property type="entry name" value="Restrct_endonuc_typeI_TRD_sf"/>
</dbReference>
<dbReference type="SUPFAM" id="SSF116734">
    <property type="entry name" value="DNA methylase specificity domain"/>
    <property type="match status" value="1"/>
</dbReference>
<dbReference type="GO" id="GO:0009307">
    <property type="term" value="P:DNA restriction-modification system"/>
    <property type="evidence" value="ECO:0007669"/>
    <property type="project" value="UniProtKB-KW"/>
</dbReference>
<dbReference type="RefSeq" id="WP_048911071.1">
    <property type="nucleotide sequence ID" value="NZ_KQ956514.1"/>
</dbReference>
<keyword evidence="2" id="KW-0680">Restriction system</keyword>
<reference evidence="6" key="1">
    <citation type="submission" date="2016-01" db="EMBL/GenBank/DDBJ databases">
        <authorList>
            <person name="Mitreva M."/>
            <person name="Pepin K.H."/>
            <person name="Mihindukulasuriya K.A."/>
            <person name="Fulton R."/>
            <person name="Fronick C."/>
            <person name="O'Laughlin M."/>
            <person name="Miner T."/>
            <person name="Herter B."/>
            <person name="Rosa B.A."/>
            <person name="Cordes M."/>
            <person name="Tomlinson C."/>
            <person name="Wollam A."/>
            <person name="Palsikar V.B."/>
            <person name="Mardis E.R."/>
            <person name="Wilson R.K."/>
        </authorList>
    </citation>
    <scope>NUCLEOTIDE SEQUENCE [LARGE SCALE GENOMIC DNA]</scope>
    <source>
        <strain evidence="6">CMW8396</strain>
    </source>
</reference>
<evidence type="ECO:0000313" key="6">
    <source>
        <dbReference type="Proteomes" id="UP000070617"/>
    </source>
</evidence>
<evidence type="ECO:0000313" key="5">
    <source>
        <dbReference type="EMBL" id="KXA16517.1"/>
    </source>
</evidence>
<dbReference type="EMBL" id="LRPX01000008">
    <property type="protein sequence ID" value="KXA16517.1"/>
    <property type="molecule type" value="Genomic_DNA"/>
</dbReference>
<comment type="caution">
    <text evidence="5">The sequence shown here is derived from an EMBL/GenBank/DDBJ whole genome shotgun (WGS) entry which is preliminary data.</text>
</comment>
<dbReference type="Pfam" id="PF01420">
    <property type="entry name" value="Methylase_S"/>
    <property type="match status" value="1"/>
</dbReference>
<proteinExistence type="inferred from homology"/>
<feature type="domain" description="Type I restriction modification DNA specificity" evidence="4">
    <location>
        <begin position="2"/>
        <end position="165"/>
    </location>
</feature>
<dbReference type="InterPro" id="IPR000055">
    <property type="entry name" value="Restrct_endonuc_typeI_TRD"/>
</dbReference>
<name>A0A133NJT0_9FUSO</name>
<sequence length="167" mass="18831">MKYRLSDICHYVKGKVDVSELDNSTYISTENMLPDKGGVTEAASLPTTLQTQIYEKDDVLVSNIRPYFKKIWFADQNGGCSNDVLVFRANEGVEPGFLYYVLADDKFFDFSMATSKGTKMPRGDKKALMEYEVLDFNIDTQKKVASLLGDIDEKIRVNTEINDNLAA</sequence>
<protein>
    <submittedName>
        <fullName evidence="5">Type I restriction modification DNA specificity domain protein</fullName>
    </submittedName>
</protein>
<comment type="similarity">
    <text evidence="1">Belongs to the type-I restriction system S methylase family.</text>
</comment>
<evidence type="ECO:0000256" key="2">
    <source>
        <dbReference type="ARBA" id="ARBA00022747"/>
    </source>
</evidence>
<keyword evidence="3" id="KW-0238">DNA-binding</keyword>
<gene>
    <name evidence="5" type="ORF">HMPREF3206_00285</name>
</gene>